<evidence type="ECO:0000313" key="1">
    <source>
        <dbReference type="EMBL" id="MBM3331767.1"/>
    </source>
</evidence>
<dbReference type="EMBL" id="VGIR01000043">
    <property type="protein sequence ID" value="MBM3331767.1"/>
    <property type="molecule type" value="Genomic_DNA"/>
</dbReference>
<dbReference type="AlphaFoldDB" id="A0A938BTM1"/>
<dbReference type="Pfam" id="PF08922">
    <property type="entry name" value="DUF1905"/>
    <property type="match status" value="1"/>
</dbReference>
<dbReference type="Gene3D" id="2.40.30.100">
    <property type="entry name" value="AF2212/PG0164-like"/>
    <property type="match status" value="1"/>
</dbReference>
<organism evidence="1 2">
    <name type="scientific">candidate division WOR-3 bacterium</name>
    <dbReference type="NCBI Taxonomy" id="2052148"/>
    <lineage>
        <taxon>Bacteria</taxon>
        <taxon>Bacteria division WOR-3</taxon>
    </lineage>
</organism>
<dbReference type="Pfam" id="PF13376">
    <property type="entry name" value="OmdA"/>
    <property type="match status" value="1"/>
</dbReference>
<name>A0A938BTM1_UNCW3</name>
<proteinExistence type="predicted"/>
<gene>
    <name evidence="1" type="ORF">FJY68_07955</name>
</gene>
<sequence>MPVKNFRARIAPMGDARWSCIRIPFDVESAFGSKARVAVKGTVNGFAFRSSIFPDGSGSHFMMLNKAIREGAKVDTGDTVAVAMEPDTKARTIAVPKDLKAALALLPTLHSLFSNLSYSHKREYVDWISEAKRPETRQARIRKALELLATRKTPKG</sequence>
<accession>A0A938BTM1</accession>
<comment type="caution">
    <text evidence="1">The sequence shown here is derived from an EMBL/GenBank/DDBJ whole genome shotgun (WGS) entry which is preliminary data.</text>
</comment>
<dbReference type="InterPro" id="IPR015018">
    <property type="entry name" value="DUF1905"/>
</dbReference>
<protein>
    <submittedName>
        <fullName evidence="1">DUF1905 domain-containing protein</fullName>
    </submittedName>
</protein>
<reference evidence="1" key="1">
    <citation type="submission" date="2019-03" db="EMBL/GenBank/DDBJ databases">
        <title>Lake Tanganyika Metagenome-Assembled Genomes (MAGs).</title>
        <authorList>
            <person name="Tran P."/>
        </authorList>
    </citation>
    <scope>NUCLEOTIDE SEQUENCE</scope>
    <source>
        <strain evidence="1">K_DeepCast_150m_m2_040</strain>
    </source>
</reference>
<dbReference type="SUPFAM" id="SSF141694">
    <property type="entry name" value="AF2212/PG0164-like"/>
    <property type="match status" value="1"/>
</dbReference>
<dbReference type="Proteomes" id="UP000779900">
    <property type="component" value="Unassembled WGS sequence"/>
</dbReference>
<evidence type="ECO:0000313" key="2">
    <source>
        <dbReference type="Proteomes" id="UP000779900"/>
    </source>
</evidence>
<dbReference type="InterPro" id="IPR037079">
    <property type="entry name" value="AF2212/PG0164-like_sf"/>
</dbReference>